<evidence type="ECO:0000256" key="1">
    <source>
        <dbReference type="SAM" id="MobiDB-lite"/>
    </source>
</evidence>
<proteinExistence type="predicted"/>
<keyword evidence="4" id="KW-1185">Reference proteome</keyword>
<gene>
    <name evidence="3" type="ORF">PAC_17220</name>
</gene>
<organism evidence="3 4">
    <name type="scientific">Phialocephala subalpina</name>
    <dbReference type="NCBI Taxonomy" id="576137"/>
    <lineage>
        <taxon>Eukaryota</taxon>
        <taxon>Fungi</taxon>
        <taxon>Dikarya</taxon>
        <taxon>Ascomycota</taxon>
        <taxon>Pezizomycotina</taxon>
        <taxon>Leotiomycetes</taxon>
        <taxon>Helotiales</taxon>
        <taxon>Mollisiaceae</taxon>
        <taxon>Phialocephala</taxon>
        <taxon>Phialocephala fortinii species complex</taxon>
    </lineage>
</organism>
<feature type="compositionally biased region" description="Basic residues" evidence="1">
    <location>
        <begin position="1"/>
        <end position="13"/>
    </location>
</feature>
<evidence type="ECO:0000259" key="2">
    <source>
        <dbReference type="Pfam" id="PF06985"/>
    </source>
</evidence>
<protein>
    <recommendedName>
        <fullName evidence="2">Heterokaryon incompatibility domain-containing protein</fullName>
    </recommendedName>
</protein>
<accession>A0A1L7XQJ1</accession>
<feature type="domain" description="Heterokaryon incompatibility" evidence="2">
    <location>
        <begin position="326"/>
        <end position="473"/>
    </location>
</feature>
<dbReference type="PANTHER" id="PTHR33112">
    <property type="entry name" value="DOMAIN PROTEIN, PUTATIVE-RELATED"/>
    <property type="match status" value="1"/>
</dbReference>
<dbReference type="EMBL" id="FJOG01000043">
    <property type="protein sequence ID" value="CZR67321.1"/>
    <property type="molecule type" value="Genomic_DNA"/>
</dbReference>
<dbReference type="Pfam" id="PF06985">
    <property type="entry name" value="HET"/>
    <property type="match status" value="1"/>
</dbReference>
<name>A0A1L7XQJ1_9HELO</name>
<feature type="region of interest" description="Disordered" evidence="1">
    <location>
        <begin position="1"/>
        <end position="23"/>
    </location>
</feature>
<dbReference type="Proteomes" id="UP000184330">
    <property type="component" value="Unassembled WGS sequence"/>
</dbReference>
<evidence type="ECO:0000313" key="3">
    <source>
        <dbReference type="EMBL" id="CZR67321.1"/>
    </source>
</evidence>
<dbReference type="STRING" id="576137.A0A1L7XQJ1"/>
<evidence type="ECO:0000313" key="4">
    <source>
        <dbReference type="Proteomes" id="UP000184330"/>
    </source>
</evidence>
<dbReference type="InterPro" id="IPR010730">
    <property type="entry name" value="HET"/>
</dbReference>
<sequence length="777" mass="87807">MKKIKNQKIKYAPHSHSSATEPYRLPSTNLLANSDSIKGILAIFLKMNGDDEMKPDKVGDISTAIPLQSPAGENARAPLTESRVRLLPADAMHIVDGFCGMCRQILDNWGELDEEDTDSRMEFAHHSVLGMRKSAERGCTLCTLFLGDAANFGHFRLGIMEADAEDTEVDVEDMDTGEDVDTIEATPIDEESIYLQSTDSIQNGDADQEILDAPRILVLRSSESTVQKCWRCLTYGEDGKLFSSILFWPVLDPDEGQQKPGRPSSTVPSRDDLMLLAKEWMGDCNKQHNKCTQSIHDEKLPTRLLYIGRRNLRLRLSLSLPSDTRYATLSHCWGLGENLKLVKSNLKAFQRTIPRNQLCKTFQDAIFIASQLDLDYLWIDSLCIIQDDEEDWRQESALMGMVYGNSYLNIAAAGASDGSQGCFFQDNPMRINKVRVRITAADKNTFYDCVPASIYRHCIGTTPLSSRAWALQERLLAPRTLHFSRGQLFWECNEGYRCESLSYPIPLKQNDSDWYLEKRALSEFWNKILYIYSTCRLTKVQDKLVAISGIIRKIQVEKNDKCVAGLWKSEMEIQLLWYVPWLSPRPDIYVSPSWSWASVNGSVYGYDFYEGFFGRGRELHTHVLDVHVKSCGNDPLGELSDGNILLSCQTLVCVTLLGPAPCEDGPWHFHKEKMKIDGKDMKFESWICWDCQEESLRSVYLLPISGSICGLILVPTDQEQGQYRRVGLFASLLDSSWGIQELGDIVMNPEHSAGADAFAGFNDSGKYEVEQWVLNIV</sequence>
<reference evidence="3" key="1">
    <citation type="submission" date="2016-03" db="EMBL/GenBank/DDBJ databases">
        <authorList>
            <person name="Ploux O."/>
        </authorList>
    </citation>
    <scope>NUCLEOTIDE SEQUENCE [LARGE SCALE GENOMIC DNA]</scope>
    <source>
        <strain evidence="3">UAMH 11012</strain>
    </source>
</reference>
<dbReference type="PANTHER" id="PTHR33112:SF16">
    <property type="entry name" value="HETEROKARYON INCOMPATIBILITY DOMAIN-CONTAINING PROTEIN"/>
    <property type="match status" value="1"/>
</dbReference>
<dbReference type="OrthoDB" id="5125733at2759"/>
<dbReference type="AlphaFoldDB" id="A0A1L7XQJ1"/>